<evidence type="ECO:0000256" key="2">
    <source>
        <dbReference type="RuleBase" id="RU000363"/>
    </source>
</evidence>
<dbReference type="PANTHER" id="PTHR45024">
    <property type="entry name" value="DEHYDROGENASES, SHORT CHAIN"/>
    <property type="match status" value="1"/>
</dbReference>
<feature type="domain" description="Ketoreductase" evidence="3">
    <location>
        <begin position="9"/>
        <end position="205"/>
    </location>
</feature>
<sequence>MSAQMNEGKVAIVTGAGGGIGREIALAMAKSGARVVINDIGVSLSGTGGSASPAEETRSLILQAGGEAVINTDSVSQWDSARRIVDCAMDTFGQLDIVVNNAGILRDVIFHKMSAEDWLSVIDVHLNGSFFVSRAAAERFRAQQSGAFVHMTSTSGLIGNFGQANYSAAKLGIVALSKSIALDMQRYNVRSNCIAPFAWSRMTDSIPAETPEQKLRVEKLQRMTPEKNAPLAVYLACDAAREVNGQVFAVRNHELFLMSQARPLRSVHSEHSWTPQTIAERGMPALSGSFMDLARSPDVFCWDPI</sequence>
<dbReference type="InterPro" id="IPR051687">
    <property type="entry name" value="Peroxisomal_Beta-Oxidation"/>
</dbReference>
<dbReference type="PRINTS" id="PR00081">
    <property type="entry name" value="GDHRDH"/>
</dbReference>
<dbReference type="SUPFAM" id="SSF51735">
    <property type="entry name" value="NAD(P)-binding Rossmann-fold domains"/>
    <property type="match status" value="1"/>
</dbReference>
<dbReference type="PRINTS" id="PR00080">
    <property type="entry name" value="SDRFAMILY"/>
</dbReference>
<proteinExistence type="inferred from homology"/>
<comment type="caution">
    <text evidence="4">The sequence shown here is derived from an EMBL/GenBank/DDBJ whole genome shotgun (WGS) entry which is preliminary data.</text>
</comment>
<evidence type="ECO:0000313" key="5">
    <source>
        <dbReference type="Proteomes" id="UP000745663"/>
    </source>
</evidence>
<dbReference type="PANTHER" id="PTHR45024:SF3">
    <property type="entry name" value="BLL2957 PROTEIN"/>
    <property type="match status" value="1"/>
</dbReference>
<dbReference type="SMART" id="SM00822">
    <property type="entry name" value="PKS_KR"/>
    <property type="match status" value="1"/>
</dbReference>
<evidence type="ECO:0000256" key="1">
    <source>
        <dbReference type="ARBA" id="ARBA00006484"/>
    </source>
</evidence>
<dbReference type="InterPro" id="IPR057326">
    <property type="entry name" value="KR_dom"/>
</dbReference>
<evidence type="ECO:0000313" key="4">
    <source>
        <dbReference type="EMBL" id="MBM5460887.1"/>
    </source>
</evidence>
<dbReference type="Gene3D" id="3.40.50.720">
    <property type="entry name" value="NAD(P)-binding Rossmann-like Domain"/>
    <property type="match status" value="1"/>
</dbReference>
<accession>A0ABS2C4T9</accession>
<gene>
    <name evidence="4" type="ORF">H8F21_25300</name>
</gene>
<name>A0ABS2C4T9_9PSED</name>
<dbReference type="Proteomes" id="UP000745663">
    <property type="component" value="Unassembled WGS sequence"/>
</dbReference>
<dbReference type="InterPro" id="IPR036291">
    <property type="entry name" value="NAD(P)-bd_dom_sf"/>
</dbReference>
<dbReference type="InterPro" id="IPR002347">
    <property type="entry name" value="SDR_fam"/>
</dbReference>
<protein>
    <submittedName>
        <fullName evidence="4">SDR family oxidoreductase</fullName>
    </submittedName>
</protein>
<dbReference type="PROSITE" id="PS00061">
    <property type="entry name" value="ADH_SHORT"/>
    <property type="match status" value="1"/>
</dbReference>
<dbReference type="InterPro" id="IPR020904">
    <property type="entry name" value="Sc_DH/Rdtase_CS"/>
</dbReference>
<organism evidence="4 5">
    <name type="scientific">Pseudomonas arcuscaelestis</name>
    <dbReference type="NCBI Taxonomy" id="2710591"/>
    <lineage>
        <taxon>Bacteria</taxon>
        <taxon>Pseudomonadati</taxon>
        <taxon>Pseudomonadota</taxon>
        <taxon>Gammaproteobacteria</taxon>
        <taxon>Pseudomonadales</taxon>
        <taxon>Pseudomonadaceae</taxon>
        <taxon>Pseudomonas</taxon>
    </lineage>
</organism>
<keyword evidence="5" id="KW-1185">Reference proteome</keyword>
<comment type="similarity">
    <text evidence="1 2">Belongs to the short-chain dehydrogenases/reductases (SDR) family.</text>
</comment>
<dbReference type="EMBL" id="JACOPV010000019">
    <property type="protein sequence ID" value="MBM5460887.1"/>
    <property type="molecule type" value="Genomic_DNA"/>
</dbReference>
<dbReference type="RefSeq" id="WP_203541323.1">
    <property type="nucleotide sequence ID" value="NZ_JACOPV010000019.1"/>
</dbReference>
<dbReference type="Pfam" id="PF00106">
    <property type="entry name" value="adh_short"/>
    <property type="match status" value="1"/>
</dbReference>
<reference evidence="4 5" key="1">
    <citation type="submission" date="2020-08" db="EMBL/GenBank/DDBJ databases">
        <title>Description of novel Pseudomonas species.</title>
        <authorList>
            <person name="Duman M."/>
            <person name="Mulet M."/>
            <person name="Altun S."/>
            <person name="Saticioglu I.B."/>
            <person name="Lalucat J."/>
            <person name="Garcia-Valdes E."/>
        </authorList>
    </citation>
    <scope>NUCLEOTIDE SEQUENCE [LARGE SCALE GENOMIC DNA]</scope>
    <source>
        <strain evidence="4 5">P66</strain>
    </source>
</reference>
<evidence type="ECO:0000259" key="3">
    <source>
        <dbReference type="SMART" id="SM00822"/>
    </source>
</evidence>